<name>A0A081RXN9_PHOTE</name>
<dbReference type="EMBL" id="JGVH01000030">
    <property type="protein sequence ID" value="KER03442.1"/>
    <property type="molecule type" value="Genomic_DNA"/>
</dbReference>
<evidence type="ECO:0000313" key="2">
    <source>
        <dbReference type="Proteomes" id="UP000028002"/>
    </source>
</evidence>
<dbReference type="AlphaFoldDB" id="A0A081RXN9"/>
<accession>A0A081RXN9</accession>
<protein>
    <submittedName>
        <fullName evidence="1">Uncharacterized protein</fullName>
    </submittedName>
</protein>
<gene>
    <name evidence="1" type="ORF">MEG1DRAFT_01918</name>
</gene>
<comment type="caution">
    <text evidence="1">The sequence shown here is derived from an EMBL/GenBank/DDBJ whole genome shotgun (WGS) entry which is preliminary data.</text>
</comment>
<organism evidence="1 2">
    <name type="scientific">Photorhabdus temperata subsp. temperata Meg1</name>
    <dbReference type="NCBI Taxonomy" id="1393735"/>
    <lineage>
        <taxon>Bacteria</taxon>
        <taxon>Pseudomonadati</taxon>
        <taxon>Pseudomonadota</taxon>
        <taxon>Gammaproteobacteria</taxon>
        <taxon>Enterobacterales</taxon>
        <taxon>Morganellaceae</taxon>
        <taxon>Photorhabdus</taxon>
    </lineage>
</organism>
<evidence type="ECO:0000313" key="1">
    <source>
        <dbReference type="EMBL" id="KER03442.1"/>
    </source>
</evidence>
<sequence>MEPYVRALEAYDENRGLFNEVFDEFSAGLDK</sequence>
<proteinExistence type="predicted"/>
<dbReference type="Proteomes" id="UP000028002">
    <property type="component" value="Unassembled WGS sequence"/>
</dbReference>
<dbReference type="PATRIC" id="fig|1393735.3.peg.1969"/>
<reference evidence="1 2" key="1">
    <citation type="submission" date="2014-03" db="EMBL/GenBank/DDBJ databases">
        <title>Draft Genome of Photorhabdus temperata Meg1.</title>
        <authorList>
            <person name="Hurst S.G.IV."/>
            <person name="Morris K."/>
            <person name="Thomas K."/>
            <person name="Tisa L.S."/>
        </authorList>
    </citation>
    <scope>NUCLEOTIDE SEQUENCE [LARGE SCALE GENOMIC DNA]</scope>
    <source>
        <strain evidence="1 2">Meg1</strain>
    </source>
</reference>